<dbReference type="AlphaFoldDB" id="A0AAD6NJL5"/>
<protein>
    <submittedName>
        <fullName evidence="2">Uncharacterized protein</fullName>
    </submittedName>
</protein>
<accession>A0AAD6NJL5</accession>
<dbReference type="Proteomes" id="UP001221413">
    <property type="component" value="Unassembled WGS sequence"/>
</dbReference>
<feature type="region of interest" description="Disordered" evidence="1">
    <location>
        <begin position="360"/>
        <end position="384"/>
    </location>
</feature>
<feature type="compositionally biased region" description="Acidic residues" evidence="1">
    <location>
        <begin position="373"/>
        <end position="383"/>
    </location>
</feature>
<evidence type="ECO:0000313" key="2">
    <source>
        <dbReference type="EMBL" id="KAJ6259178.1"/>
    </source>
</evidence>
<sequence>MCLMPDLGEALVGRQLLLLGAFSKIITPRFDQIASSQSWLGPKVIGETGKLHEILQYLQVVWPETGPEKPKRSYLKLGDMEEHKSFILAKRGAGMKHEEIVDALKAERGLTLPIHKLKRLLDMWGACGKSLTKSRMLFIKNGIKERQQRGKQNHKVILSRPGRGDSREGRKITQEVIDEIMGRSPGFFKGVKLNPKETVAVFSTPTPRCGSAVISMTLPDITEEDMPDDVPSESCFPLEGEPGEMDMDDDRAPGGNDNGGLDDSDENVGSIADDHPASNSRPVRYILVPWAEEWGLVEAEENTEDPDRLVETLINMGREATDTITATKEDSRLEPSPKLENDNEEVRKIVVEGLGQICSTEEATSSWDSCASDPEDSEGEDQGQCECGVGAEHETALDRYACLNRYYLWAEVDGWKAEAREFLGDVERMSAKRGVSLRTAADAVSREWEDYKDSEPLPYHIYKQILAEDEESVSGCHNPVEGVNGALLCGILQDNFATLVDAVRGLVPGDPTKGSFDEYVVHLPFVMAKFGPNHLLTALCLTATGDVLEDLVTAAVVADTKHFHYVYGAAFCVFNSIGMATCLLSLDCFLDSLDQEHLGPELALAFQKARSNTRKMIVQTYGRSHPKTLLIHARLVKDMFGSPTLRQRGEFVLFGILQTFKTQYQVYSNLMKSYALRCFGVIGEALLYLGRSDLIADSFMEPSHWEQNATIHPAVNCKHLIGVAYAELGKHKESLQALFSCLNGYRDRYDINHPYSQLQIAEIIKVMNQRGPVLYNCLDSIFEKLLRSLKMGGKTESRAYQTLYEARRRGGIDAERYADILALTSNRPRTPDMGLLMYTQGLECWLAHKEVPFRTNLGGWVEEDCLM</sequence>
<gene>
    <name evidence="2" type="ORF">Dda_6076</name>
</gene>
<feature type="compositionally biased region" description="Polar residues" evidence="1">
    <location>
        <begin position="360"/>
        <end position="369"/>
    </location>
</feature>
<organism evidence="2 3">
    <name type="scientific">Drechslerella dactyloides</name>
    <name type="common">Nematode-trapping fungus</name>
    <name type="synonym">Arthrobotrys dactyloides</name>
    <dbReference type="NCBI Taxonomy" id="74499"/>
    <lineage>
        <taxon>Eukaryota</taxon>
        <taxon>Fungi</taxon>
        <taxon>Dikarya</taxon>
        <taxon>Ascomycota</taxon>
        <taxon>Pezizomycotina</taxon>
        <taxon>Orbiliomycetes</taxon>
        <taxon>Orbiliales</taxon>
        <taxon>Orbiliaceae</taxon>
        <taxon>Drechslerella</taxon>
    </lineage>
</organism>
<keyword evidence="3" id="KW-1185">Reference proteome</keyword>
<feature type="region of interest" description="Disordered" evidence="1">
    <location>
        <begin position="237"/>
        <end position="279"/>
    </location>
</feature>
<evidence type="ECO:0000256" key="1">
    <source>
        <dbReference type="SAM" id="MobiDB-lite"/>
    </source>
</evidence>
<dbReference type="EMBL" id="JAQGDS010000007">
    <property type="protein sequence ID" value="KAJ6259178.1"/>
    <property type="molecule type" value="Genomic_DNA"/>
</dbReference>
<reference evidence="2" key="1">
    <citation type="submission" date="2023-01" db="EMBL/GenBank/DDBJ databases">
        <title>The chitinases involved in constricting ring structure development in the nematode-trapping fungus Drechslerella dactyloides.</title>
        <authorList>
            <person name="Wang R."/>
            <person name="Zhang L."/>
            <person name="Tang P."/>
            <person name="Li S."/>
            <person name="Liang L."/>
        </authorList>
    </citation>
    <scope>NUCLEOTIDE SEQUENCE</scope>
    <source>
        <strain evidence="2">YMF1.00031</strain>
    </source>
</reference>
<proteinExistence type="predicted"/>
<name>A0AAD6NJL5_DREDA</name>
<comment type="caution">
    <text evidence="2">The sequence shown here is derived from an EMBL/GenBank/DDBJ whole genome shotgun (WGS) entry which is preliminary data.</text>
</comment>
<evidence type="ECO:0000313" key="3">
    <source>
        <dbReference type="Proteomes" id="UP001221413"/>
    </source>
</evidence>